<dbReference type="AlphaFoldDB" id="A0A483NC02"/>
<evidence type="ECO:0000259" key="1">
    <source>
        <dbReference type="Pfam" id="PF10145"/>
    </source>
</evidence>
<organism evidence="2">
    <name type="scientific">Klebsiella pneumoniae</name>
    <dbReference type="NCBI Taxonomy" id="573"/>
    <lineage>
        <taxon>Bacteria</taxon>
        <taxon>Pseudomonadati</taxon>
        <taxon>Pseudomonadota</taxon>
        <taxon>Gammaproteobacteria</taxon>
        <taxon>Enterobacterales</taxon>
        <taxon>Enterobacteriaceae</taxon>
        <taxon>Klebsiella/Raoultella group</taxon>
        <taxon>Klebsiella</taxon>
        <taxon>Klebsiella pneumoniae complex</taxon>
    </lineage>
</organism>
<evidence type="ECO:0000313" key="4">
    <source>
        <dbReference type="EMBL" id="TCZ35792.1"/>
    </source>
</evidence>
<accession>A0A483NC02</accession>
<dbReference type="Pfam" id="PF10145">
    <property type="entry name" value="PhageMin_Tail"/>
    <property type="match status" value="1"/>
</dbReference>
<dbReference type="InterPro" id="IPR010090">
    <property type="entry name" value="Phage_tape_meas"/>
</dbReference>
<sequence>MANRLTTEILINLAGNLTAKARQYGANMSEFARTNQRAMNVVKATSAAAGRAIDAVGNRYTGMIAGFASGAMLRNFADTDRRLTRLGISADKTKEQITSIYSDVQDVSIKTRIDDKELVGFLETVNAMTGDIEFGIKNLKSAALTIAGTGSSGESVGALFAQFQKYGINDDKNSTLAMDVLNRLGKEGAYELKDLAEKAGPSLSLYAAAGGRGVQGIKDVGVLLESAMDATGNRDTAATLVENFIREIQNPKIAKALRQKGVSTRDASGKLKSAPELLLALAQGSMRGAAKRRAAGDKDASALGELQSVGFTQTSLDLISGASSQKGQENLRRYNAVIADGASIQKDATYVAQDFTSALQSLNTTWLKFANGNLAEPVQELADAINSVDQKTVQNWLETGKNIAIAVGGVIAARKAFQLGKGAWDLFGGGKSKGIPKGVSDVFGSGVMPVYVVNMGAGGMGNTGGVSGGPGGKPAGGGAGSGWLGKAFRGVGKVAAPVIGGLALYDELRTQYGLYDHIDELNQQISGNNNASPEERDFARQSSRNRQFMADKWQSLTNWFNSIGNDPQISDPRPWASMQSQNQSGYPFLQQPELKGSIEVSVKDDRVQVTSVKVNAPGVTMSAGTGLRSTEQD</sequence>
<evidence type="ECO:0000313" key="3">
    <source>
        <dbReference type="EMBL" id="TCY06958.1"/>
    </source>
</evidence>
<comment type="caution">
    <text evidence="2">The sequence shown here is derived from an EMBL/GenBank/DDBJ whole genome shotgun (WGS) entry which is preliminary data.</text>
</comment>
<evidence type="ECO:0000313" key="5">
    <source>
        <dbReference type="EMBL" id="TCZ68761.1"/>
    </source>
</evidence>
<feature type="domain" description="Phage tail tape measure protein" evidence="1">
    <location>
        <begin position="105"/>
        <end position="289"/>
    </location>
</feature>
<dbReference type="EMBL" id="SDCV01000010">
    <property type="protein sequence ID" value="TCY06958.1"/>
    <property type="molecule type" value="Genomic_DNA"/>
</dbReference>
<dbReference type="RefSeq" id="WP_131935534.1">
    <property type="nucleotide sequence ID" value="NZ_JAGTOD010000005.1"/>
</dbReference>
<dbReference type="EMBL" id="SDDU01000012">
    <property type="protein sequence ID" value="TCZ68761.1"/>
    <property type="molecule type" value="Genomic_DNA"/>
</dbReference>
<dbReference type="EMBL" id="SDDS01000010">
    <property type="protein sequence ID" value="TCZ35792.1"/>
    <property type="molecule type" value="Genomic_DNA"/>
</dbReference>
<protein>
    <submittedName>
        <fullName evidence="2">Phage tail protein</fullName>
    </submittedName>
</protein>
<evidence type="ECO:0000313" key="2">
    <source>
        <dbReference type="EMBL" id="TCX97185.1"/>
    </source>
</evidence>
<gene>
    <name evidence="3" type="ORF">ETE68_12310</name>
    <name evidence="2" type="ORF">ETE73_16955</name>
    <name evidence="4" type="ORF">ETH54_07635</name>
    <name evidence="5" type="ORF">ETH64_13865</name>
</gene>
<proteinExistence type="predicted"/>
<name>A0A483NC02_KLEPN</name>
<reference evidence="2" key="1">
    <citation type="submission" date="2019-01" db="EMBL/GenBank/DDBJ databases">
        <authorList>
            <person name="Lista F."/>
            <person name="Anselmo A."/>
        </authorList>
    </citation>
    <scope>NUCLEOTIDE SEQUENCE</scope>
    <source>
        <strain evidence="5">1R</strain>
        <strain evidence="3">1S</strain>
        <strain evidence="4">3R</strain>
        <strain evidence="2">4S</strain>
    </source>
</reference>
<dbReference type="EMBL" id="SDCS01000018">
    <property type="protein sequence ID" value="TCX97185.1"/>
    <property type="molecule type" value="Genomic_DNA"/>
</dbReference>